<feature type="compositionally biased region" description="Basic and acidic residues" evidence="1">
    <location>
        <begin position="1"/>
        <end position="21"/>
    </location>
</feature>
<keyword evidence="3" id="KW-1185">Reference proteome</keyword>
<dbReference type="RefSeq" id="WP_089680594.1">
    <property type="nucleotide sequence ID" value="NZ_FNFO01000002.1"/>
</dbReference>
<protein>
    <submittedName>
        <fullName evidence="2">AAA domain-containing protein</fullName>
    </submittedName>
</protein>
<dbReference type="InterPro" id="IPR027417">
    <property type="entry name" value="P-loop_NTPase"/>
</dbReference>
<dbReference type="Pfam" id="PF13481">
    <property type="entry name" value="AAA_25"/>
    <property type="match status" value="1"/>
</dbReference>
<name>A0A1G9BVR6_9BACT</name>
<dbReference type="Gene3D" id="3.40.50.300">
    <property type="entry name" value="P-loop containing nucleotide triphosphate hydrolases"/>
    <property type="match status" value="1"/>
</dbReference>
<evidence type="ECO:0000256" key="1">
    <source>
        <dbReference type="SAM" id="MobiDB-lite"/>
    </source>
</evidence>
<dbReference type="Proteomes" id="UP000198510">
    <property type="component" value="Unassembled WGS sequence"/>
</dbReference>
<dbReference type="EMBL" id="FNFO01000002">
    <property type="protein sequence ID" value="SDK43065.1"/>
    <property type="molecule type" value="Genomic_DNA"/>
</dbReference>
<dbReference type="OrthoDB" id="1407597at2"/>
<gene>
    <name evidence="2" type="ORF">SAMN05421823_102715</name>
</gene>
<dbReference type="AlphaFoldDB" id="A0A1G9BVR6"/>
<sequence>MLEHEEPDERNQDNTPKESRGDPPLALPLDEMLESYKDLEDILFEWSGINKGGYGYVIGSSKSGKTIFCECLGMAIASGQTQFLKKPLAKKEESPEKVLFVSCEEFPSARIKRNEKQAAYFDKLAGSAEWRKNYHVVTEAFPRFIHSSANWKTLVKLLLEQKPDIVFIDSLTRLTNGQIEDSKTANALMMKLRELSYLAKCTLVVIHHTPKQMGKPLTIDSVAGSRVLIQEADFCLGINRTSSGTRYVKEIVFRYKQEEVDKVTLFAINDTLIIEAQGEKAEWEVLGENDGRSDPSNLMAVYKSICEKPEGKTTKELMDEFVKTGIIGRSTLYPYLKQLTEEMKIIKEDKTYKKLDLFGDQNNVEEGDSLDEPTEE</sequence>
<organism evidence="2 3">
    <name type="scientific">Catalinimonas alkaloidigena</name>
    <dbReference type="NCBI Taxonomy" id="1075417"/>
    <lineage>
        <taxon>Bacteria</taxon>
        <taxon>Pseudomonadati</taxon>
        <taxon>Bacteroidota</taxon>
        <taxon>Cytophagia</taxon>
        <taxon>Cytophagales</taxon>
        <taxon>Catalimonadaceae</taxon>
        <taxon>Catalinimonas</taxon>
    </lineage>
</organism>
<accession>A0A1G9BVR6</accession>
<proteinExistence type="predicted"/>
<reference evidence="2 3" key="1">
    <citation type="submission" date="2016-10" db="EMBL/GenBank/DDBJ databases">
        <authorList>
            <person name="de Groot N.N."/>
        </authorList>
    </citation>
    <scope>NUCLEOTIDE SEQUENCE [LARGE SCALE GENOMIC DNA]</scope>
    <source>
        <strain evidence="2 3">DSM 25186</strain>
    </source>
</reference>
<evidence type="ECO:0000313" key="2">
    <source>
        <dbReference type="EMBL" id="SDK43065.1"/>
    </source>
</evidence>
<feature type="region of interest" description="Disordered" evidence="1">
    <location>
        <begin position="1"/>
        <end position="26"/>
    </location>
</feature>
<evidence type="ECO:0000313" key="3">
    <source>
        <dbReference type="Proteomes" id="UP000198510"/>
    </source>
</evidence>
<dbReference type="SUPFAM" id="SSF52540">
    <property type="entry name" value="P-loop containing nucleoside triphosphate hydrolases"/>
    <property type="match status" value="1"/>
</dbReference>